<organism evidence="1 2">
    <name type="scientific">Symbiodinium necroappetens</name>
    <dbReference type="NCBI Taxonomy" id="1628268"/>
    <lineage>
        <taxon>Eukaryota</taxon>
        <taxon>Sar</taxon>
        <taxon>Alveolata</taxon>
        <taxon>Dinophyceae</taxon>
        <taxon>Suessiales</taxon>
        <taxon>Symbiodiniaceae</taxon>
        <taxon>Symbiodinium</taxon>
    </lineage>
</organism>
<dbReference type="Proteomes" id="UP000601435">
    <property type="component" value="Unassembled WGS sequence"/>
</dbReference>
<gene>
    <name evidence="1" type="primary">ABCC2</name>
    <name evidence="1" type="ORF">SNEC2469_LOCUS31464</name>
</gene>
<sequence>QSPLVLLDDPFCALDEEVAKQVCRSLLSPTSGLLRPERGPLVGWLGVPSEGLQSDPTYE</sequence>
<evidence type="ECO:0000313" key="2">
    <source>
        <dbReference type="Proteomes" id="UP000601435"/>
    </source>
</evidence>
<accession>A0A813BNK4</accession>
<comment type="caution">
    <text evidence="1">The sequence shown here is derived from an EMBL/GenBank/DDBJ whole genome shotgun (WGS) entry which is preliminary data.</text>
</comment>
<dbReference type="OrthoDB" id="4865934at2759"/>
<evidence type="ECO:0000313" key="1">
    <source>
        <dbReference type="EMBL" id="CAE7917497.1"/>
    </source>
</evidence>
<proteinExistence type="predicted"/>
<protein>
    <submittedName>
        <fullName evidence="1">ABCC2 protein</fullName>
    </submittedName>
</protein>
<dbReference type="AlphaFoldDB" id="A0A813BNK4"/>
<reference evidence="1" key="1">
    <citation type="submission" date="2021-02" db="EMBL/GenBank/DDBJ databases">
        <authorList>
            <person name="Dougan E. K."/>
            <person name="Rhodes N."/>
            <person name="Thang M."/>
            <person name="Chan C."/>
        </authorList>
    </citation>
    <scope>NUCLEOTIDE SEQUENCE</scope>
</reference>
<name>A0A813BNK4_9DINO</name>
<keyword evidence="2" id="KW-1185">Reference proteome</keyword>
<dbReference type="EMBL" id="CAJNJA010076319">
    <property type="protein sequence ID" value="CAE7917497.1"/>
    <property type="molecule type" value="Genomic_DNA"/>
</dbReference>
<feature type="non-terminal residue" evidence="1">
    <location>
        <position position="59"/>
    </location>
</feature>